<evidence type="ECO:0000313" key="2">
    <source>
        <dbReference type="EMBL" id="EGD94599.1"/>
    </source>
</evidence>
<dbReference type="AlphaFoldDB" id="F2RTF0"/>
<protein>
    <submittedName>
        <fullName evidence="2">Uncharacterized protein</fullName>
    </submittedName>
</protein>
<dbReference type="EMBL" id="GG698483">
    <property type="protein sequence ID" value="EGD94599.1"/>
    <property type="molecule type" value="Genomic_DNA"/>
</dbReference>
<accession>F2RTF0</accession>
<dbReference type="HOGENOM" id="CLU_2656246_0_0_1"/>
<feature type="region of interest" description="Disordered" evidence="1">
    <location>
        <begin position="1"/>
        <end position="30"/>
    </location>
</feature>
<evidence type="ECO:0000256" key="1">
    <source>
        <dbReference type="SAM" id="MobiDB-lite"/>
    </source>
</evidence>
<keyword evidence="3" id="KW-1185">Reference proteome</keyword>
<sequence>MSGEIGPCSRAPRAMDGNLRARGTSGRRRLLLREDPVTSPAILPKQPKRYLGILPPAAQRLRLQSAERRRRRRRGR</sequence>
<evidence type="ECO:0000313" key="3">
    <source>
        <dbReference type="Proteomes" id="UP000009172"/>
    </source>
</evidence>
<dbReference type="Proteomes" id="UP000009172">
    <property type="component" value="Unassembled WGS sequence"/>
</dbReference>
<organism evidence="2 3">
    <name type="scientific">Trichophyton tonsurans (strain CBS 112818)</name>
    <name type="common">Scalp ringworm fungus</name>
    <dbReference type="NCBI Taxonomy" id="647933"/>
    <lineage>
        <taxon>Eukaryota</taxon>
        <taxon>Fungi</taxon>
        <taxon>Dikarya</taxon>
        <taxon>Ascomycota</taxon>
        <taxon>Pezizomycotina</taxon>
        <taxon>Eurotiomycetes</taxon>
        <taxon>Eurotiomycetidae</taxon>
        <taxon>Onygenales</taxon>
        <taxon>Arthrodermataceae</taxon>
        <taxon>Trichophyton</taxon>
    </lineage>
</organism>
<gene>
    <name evidence="2" type="ORF">TESG_02108</name>
</gene>
<proteinExistence type="predicted"/>
<name>F2RTF0_TRIT1</name>
<reference evidence="3" key="1">
    <citation type="journal article" date="2012" name="MBio">
        <title>Comparative genome analysis of Trichophyton rubrum and related dermatophytes reveals candidate genes involved in infection.</title>
        <authorList>
            <person name="Martinez D.A."/>
            <person name="Oliver B.G."/>
            <person name="Graeser Y."/>
            <person name="Goldberg J.M."/>
            <person name="Li W."/>
            <person name="Martinez-Rossi N.M."/>
            <person name="Monod M."/>
            <person name="Shelest E."/>
            <person name="Barton R.C."/>
            <person name="Birch E."/>
            <person name="Brakhage A.A."/>
            <person name="Chen Z."/>
            <person name="Gurr S.J."/>
            <person name="Heiman D."/>
            <person name="Heitman J."/>
            <person name="Kosti I."/>
            <person name="Rossi A."/>
            <person name="Saif S."/>
            <person name="Samalova M."/>
            <person name="Saunders C.W."/>
            <person name="Shea T."/>
            <person name="Summerbell R.C."/>
            <person name="Xu J."/>
            <person name="Young S."/>
            <person name="Zeng Q."/>
            <person name="Birren B.W."/>
            <person name="Cuomo C.A."/>
            <person name="White T.C."/>
        </authorList>
    </citation>
    <scope>NUCLEOTIDE SEQUENCE [LARGE SCALE GENOMIC DNA]</scope>
    <source>
        <strain evidence="3">CBS 112818</strain>
    </source>
</reference>